<protein>
    <submittedName>
        <fullName evidence="2">Uncharacterized protein</fullName>
    </submittedName>
</protein>
<dbReference type="AlphaFoldDB" id="A0A0F7U0I6"/>
<name>A0A0F7U0I6_PENBI</name>
<keyword evidence="1" id="KW-1133">Transmembrane helix</keyword>
<proteinExistence type="predicted"/>
<accession>A0A0F7U0I6</accession>
<dbReference type="EMBL" id="CDHK01000012">
    <property type="protein sequence ID" value="CEJ61756.1"/>
    <property type="molecule type" value="Genomic_DNA"/>
</dbReference>
<feature type="transmembrane region" description="Helical" evidence="1">
    <location>
        <begin position="20"/>
        <end position="43"/>
    </location>
</feature>
<evidence type="ECO:0000313" key="2">
    <source>
        <dbReference type="EMBL" id="CEJ61756.1"/>
    </source>
</evidence>
<dbReference type="Proteomes" id="UP000042958">
    <property type="component" value="Unassembled WGS sequence"/>
</dbReference>
<gene>
    <name evidence="2" type="ORF">PMG11_10276</name>
</gene>
<keyword evidence="1" id="KW-0812">Transmembrane</keyword>
<evidence type="ECO:0000313" key="3">
    <source>
        <dbReference type="Proteomes" id="UP000042958"/>
    </source>
</evidence>
<reference evidence="3" key="1">
    <citation type="journal article" date="2015" name="Genome Announc.">
        <title>Draft genome sequence of the fungus Penicillium brasilianum MG11.</title>
        <authorList>
            <person name="Horn F."/>
            <person name="Linde J."/>
            <person name="Mattern D.J."/>
            <person name="Walther G."/>
            <person name="Guthke R."/>
            <person name="Brakhage A.A."/>
            <person name="Valiante V."/>
        </authorList>
    </citation>
    <scope>NUCLEOTIDE SEQUENCE [LARGE SCALE GENOMIC DNA]</scope>
    <source>
        <strain evidence="3">MG11</strain>
    </source>
</reference>
<keyword evidence="1" id="KW-0472">Membrane</keyword>
<organism evidence="2 3">
    <name type="scientific">Penicillium brasilianum</name>
    <dbReference type="NCBI Taxonomy" id="104259"/>
    <lineage>
        <taxon>Eukaryota</taxon>
        <taxon>Fungi</taxon>
        <taxon>Dikarya</taxon>
        <taxon>Ascomycota</taxon>
        <taxon>Pezizomycotina</taxon>
        <taxon>Eurotiomycetes</taxon>
        <taxon>Eurotiomycetidae</taxon>
        <taxon>Eurotiales</taxon>
        <taxon>Aspergillaceae</taxon>
        <taxon>Penicillium</taxon>
    </lineage>
</organism>
<sequence>MPKLPKLPQKFPNLLEHPVSSTFFFLLVTFLPLLFFLSPHFCISPRAISFRHLNPFPEPPSPQPIVFF</sequence>
<evidence type="ECO:0000256" key="1">
    <source>
        <dbReference type="SAM" id="Phobius"/>
    </source>
</evidence>
<keyword evidence="3" id="KW-1185">Reference proteome</keyword>